<dbReference type="Pfam" id="PF09912">
    <property type="entry name" value="DUF2141"/>
    <property type="match status" value="1"/>
</dbReference>
<dbReference type="EMBL" id="NTFS01000006">
    <property type="protein sequence ID" value="PAX60557.1"/>
    <property type="molecule type" value="Genomic_DNA"/>
</dbReference>
<dbReference type="OrthoDB" id="9788332at2"/>
<name>A0A2A2TQ68_9CYAN</name>
<dbReference type="AlphaFoldDB" id="A0A2A2TQ68"/>
<keyword evidence="1" id="KW-0732">Signal</keyword>
<comment type="caution">
    <text evidence="2">The sequence shown here is derived from an EMBL/GenBank/DDBJ whole genome shotgun (WGS) entry which is preliminary data.</text>
</comment>
<evidence type="ECO:0008006" key="4">
    <source>
        <dbReference type="Google" id="ProtNLM"/>
    </source>
</evidence>
<dbReference type="InterPro" id="IPR018673">
    <property type="entry name" value="DUF2141"/>
</dbReference>
<dbReference type="Proteomes" id="UP000218238">
    <property type="component" value="Unassembled WGS sequence"/>
</dbReference>
<organism evidence="2 3">
    <name type="scientific">Brunnivagina elsteri CCALA 953</name>
    <dbReference type="NCBI Taxonomy" id="987040"/>
    <lineage>
        <taxon>Bacteria</taxon>
        <taxon>Bacillati</taxon>
        <taxon>Cyanobacteriota</taxon>
        <taxon>Cyanophyceae</taxon>
        <taxon>Nostocales</taxon>
        <taxon>Calotrichaceae</taxon>
        <taxon>Brunnivagina</taxon>
    </lineage>
</organism>
<feature type="signal peptide" evidence="1">
    <location>
        <begin position="1"/>
        <end position="26"/>
    </location>
</feature>
<gene>
    <name evidence="2" type="ORF">CK510_01160</name>
</gene>
<proteinExistence type="predicted"/>
<evidence type="ECO:0000313" key="2">
    <source>
        <dbReference type="EMBL" id="PAX60557.1"/>
    </source>
</evidence>
<evidence type="ECO:0000313" key="3">
    <source>
        <dbReference type="Proteomes" id="UP000218238"/>
    </source>
</evidence>
<evidence type="ECO:0000256" key="1">
    <source>
        <dbReference type="SAM" id="SignalP"/>
    </source>
</evidence>
<reference evidence="2 3" key="1">
    <citation type="submission" date="2017-08" db="EMBL/GenBank/DDBJ databases">
        <title>Draft genome sequence of filamentous cyanobacterium Calothrix elsteri CCALA 953.</title>
        <authorList>
            <person name="Gagunashvili A.N."/>
            <person name="Elster J."/>
            <person name="Andresson O.S."/>
        </authorList>
    </citation>
    <scope>NUCLEOTIDE SEQUENCE [LARGE SCALE GENOMIC DNA]</scope>
    <source>
        <strain evidence="2 3">CCALA 953</strain>
    </source>
</reference>
<keyword evidence="3" id="KW-1185">Reference proteome</keyword>
<accession>A0A2A2TQ68</accession>
<feature type="chain" id="PRO_5012087593" description="DUF2141 domain-containing protein" evidence="1">
    <location>
        <begin position="27"/>
        <end position="156"/>
    </location>
</feature>
<dbReference type="RefSeq" id="WP_095719935.1">
    <property type="nucleotide sequence ID" value="NZ_NTFS01000006.1"/>
</dbReference>
<sequence>MKRKFFWSLVCLTSIAGIGLATIVNAESNPTLTVVVNGVQRSHNGQICMRVFSGNKGFPNSDESGVKSACVPITGNSVTKQFSGLKPGTYAVGIIDDKNGDEKLNTDWLGIPKEGFGMSRNPKVSVTTGTPKFGDASFPVRKNITININMKYSLDS</sequence>
<protein>
    <recommendedName>
        <fullName evidence="4">DUF2141 domain-containing protein</fullName>
    </recommendedName>
</protein>